<feature type="domain" description="DNA methylase adenine-specific" evidence="2">
    <location>
        <begin position="231"/>
        <end position="536"/>
    </location>
</feature>
<dbReference type="InterPro" id="IPR002052">
    <property type="entry name" value="DNA_methylase_N6_adenine_CS"/>
</dbReference>
<accession>A0A6N3K944</accession>
<reference evidence="3 4" key="2">
    <citation type="submission" date="2018-08" db="EMBL/GenBank/DDBJ databases">
        <title>Streptomyces kandeliansis sp. nov., an endophytic bacterium isolated from mangrove plant.</title>
        <authorList>
            <person name="Wang R."/>
        </authorList>
    </citation>
    <scope>NUCLEOTIDE SEQUENCE [LARGE SCALE GENOMIC DNA]</scope>
    <source>
        <strain evidence="4">H14(2018)</strain>
    </source>
</reference>
<dbReference type="InterPro" id="IPR029063">
    <property type="entry name" value="SAM-dependent_MTases_sf"/>
</dbReference>
<evidence type="ECO:0000313" key="4">
    <source>
        <dbReference type="Proteomes" id="UP000253958"/>
    </source>
</evidence>
<dbReference type="InterPro" id="IPR003356">
    <property type="entry name" value="DNA_methylase_A-5"/>
</dbReference>
<dbReference type="GO" id="GO:0008170">
    <property type="term" value="F:N-methyltransferase activity"/>
    <property type="evidence" value="ECO:0007669"/>
    <property type="project" value="InterPro"/>
</dbReference>
<sequence>MGTMFDRDRRVPESPGEQPLMTRAQIAQAAGVKEQAVSNWVHRHPDFPKPVQGDQQTVFPAGDVAAWLDRRKVQKGDLWADEAPGMTYGHRFRSASGLHTAVLRAEPAKRTPVDRLKTGLWKHLESGYNQTEDPAMYQELVMSLVCVQAITPQGWALIATAPAQGISGVFRHVWYAQPFAHIMRADMMKKITEDGWWRNRLSAIADALRRHVLPGLDPQPVEKTGRMTAPDAFDFLLDRFAQARHRSTDEYLTPAEVARLMARLADPEPDDRVHNPCCGSGEILAAVLAHQRKSGLGPMPPGRVSGRALAARTWRLAVMNAAVHGAPIDHGDQPPDYPTVIDMGVGPYDVIVTNPPFKMDDWQPSPGLPSGAWAYGEPPRHNANFAWLQLAAMALAPAGRAVVVMPSTTASSRSPKDKQIRATMAARGAVRCVIELPGRLFRETASPITLWILGRPVGRPHHEVLLIDGKEATKPDGATHRVLTDLGSDTIVDLYQEWLEGGGGLHQRVNNVTATAVALDRLEQTGYDLRAAAYLRPAVRGTTQEPRAETVVDLRAKLRTLDIAAAAADCALDHHLDRLRPWNH</sequence>
<dbReference type="AlphaFoldDB" id="A0A6N3K944"/>
<dbReference type="GO" id="GO:0032259">
    <property type="term" value="P:methylation"/>
    <property type="evidence" value="ECO:0007669"/>
    <property type="project" value="InterPro"/>
</dbReference>
<dbReference type="EMBL" id="CP031263">
    <property type="protein sequence ID" value="AXH93549.1"/>
    <property type="molecule type" value="Genomic_DNA"/>
</dbReference>
<dbReference type="Pfam" id="PF02384">
    <property type="entry name" value="N6_Mtase"/>
    <property type="match status" value="1"/>
</dbReference>
<evidence type="ECO:0000313" key="3">
    <source>
        <dbReference type="EMBL" id="AXH93549.1"/>
    </source>
</evidence>
<keyword evidence="1" id="KW-0680">Restriction system</keyword>
<evidence type="ECO:0000256" key="1">
    <source>
        <dbReference type="ARBA" id="ARBA00022747"/>
    </source>
</evidence>
<dbReference type="GO" id="GO:0003677">
    <property type="term" value="F:DNA binding"/>
    <property type="evidence" value="ECO:0007669"/>
    <property type="project" value="InterPro"/>
</dbReference>
<proteinExistence type="predicted"/>
<dbReference type="PROSITE" id="PS00092">
    <property type="entry name" value="N6_MTASE"/>
    <property type="match status" value="1"/>
</dbReference>
<reference evidence="3 4" key="1">
    <citation type="submission" date="2018-07" db="EMBL/GenBank/DDBJ databases">
        <authorList>
            <person name="Ye Y."/>
        </authorList>
    </citation>
    <scope>NUCLEOTIDE SEQUENCE [LARGE SCALE GENOMIC DNA]</scope>
    <source>
        <strain evidence="4">H14(2018)</strain>
    </source>
</reference>
<dbReference type="REBASE" id="265192">
    <property type="entry name" value="M.MauH14ORF28510P"/>
</dbReference>
<protein>
    <recommendedName>
        <fullName evidence="2">DNA methylase adenine-specific domain-containing protein</fullName>
    </recommendedName>
</protein>
<dbReference type="PANTHER" id="PTHR42998:SF1">
    <property type="entry name" value="TYPE I RESTRICTION ENZYME HINDI METHYLASE SUBUNIT"/>
    <property type="match status" value="1"/>
</dbReference>
<dbReference type="SUPFAM" id="SSF53335">
    <property type="entry name" value="S-adenosyl-L-methionine-dependent methyltransferases"/>
    <property type="match status" value="1"/>
</dbReference>
<dbReference type="InterPro" id="IPR052916">
    <property type="entry name" value="Type-I_RE_MTase_Subunit"/>
</dbReference>
<dbReference type="Proteomes" id="UP000253958">
    <property type="component" value="Chromosome"/>
</dbReference>
<gene>
    <name evidence="3" type="ORF">DVH21_28510</name>
</gene>
<dbReference type="GO" id="GO:0009307">
    <property type="term" value="P:DNA restriction-modification system"/>
    <property type="evidence" value="ECO:0007669"/>
    <property type="project" value="UniProtKB-KW"/>
</dbReference>
<evidence type="ECO:0000259" key="2">
    <source>
        <dbReference type="Pfam" id="PF02384"/>
    </source>
</evidence>
<dbReference type="Gene3D" id="3.40.50.150">
    <property type="entry name" value="Vaccinia Virus protein VP39"/>
    <property type="match status" value="1"/>
</dbReference>
<name>A0A6N3K944_9ACTN</name>
<organism evidence="3 4">
    <name type="scientific">Micromonospora aurantiaca</name>
    <name type="common">nom. illeg.</name>
    <dbReference type="NCBI Taxonomy" id="47850"/>
    <lineage>
        <taxon>Bacteria</taxon>
        <taxon>Bacillati</taxon>
        <taxon>Actinomycetota</taxon>
        <taxon>Actinomycetes</taxon>
        <taxon>Micromonosporales</taxon>
        <taxon>Micromonosporaceae</taxon>
        <taxon>Micromonospora</taxon>
    </lineage>
</organism>
<dbReference type="PRINTS" id="PR00507">
    <property type="entry name" value="N12N6MTFRASE"/>
</dbReference>
<dbReference type="PANTHER" id="PTHR42998">
    <property type="entry name" value="TYPE I RESTRICTION ENZYME HINDVIIP M PROTEIN-RELATED"/>
    <property type="match status" value="1"/>
</dbReference>